<protein>
    <submittedName>
        <fullName evidence="2">Uncharacterized protein</fullName>
    </submittedName>
</protein>
<dbReference type="AlphaFoldDB" id="A0A1R4JAT7"/>
<name>A0A1R4JAT7_9ACTN</name>
<gene>
    <name evidence="2" type="ORF">FM114_06480</name>
</gene>
<dbReference type="STRING" id="1255658.FM114_06480"/>
<feature type="signal peptide" evidence="1">
    <location>
        <begin position="1"/>
        <end position="27"/>
    </location>
</feature>
<reference evidence="2 3" key="1">
    <citation type="submission" date="2017-02" db="EMBL/GenBank/DDBJ databases">
        <authorList>
            <person name="Peterson S.W."/>
        </authorList>
    </citation>
    <scope>NUCLEOTIDE SEQUENCE [LARGE SCALE GENOMIC DNA]</scope>
    <source>
        <strain evidence="2 3">LSP_Lj1</strain>
    </source>
</reference>
<keyword evidence="1" id="KW-0732">Signal</keyword>
<keyword evidence="3" id="KW-1185">Reference proteome</keyword>
<organism evidence="2 3">
    <name type="scientific">Luteococcus japonicus LSP_Lj1</name>
    <dbReference type="NCBI Taxonomy" id="1255658"/>
    <lineage>
        <taxon>Bacteria</taxon>
        <taxon>Bacillati</taxon>
        <taxon>Actinomycetota</taxon>
        <taxon>Actinomycetes</taxon>
        <taxon>Propionibacteriales</taxon>
        <taxon>Propionibacteriaceae</taxon>
        <taxon>Luteococcus</taxon>
    </lineage>
</organism>
<dbReference type="RefSeq" id="WP_170165246.1">
    <property type="nucleotide sequence ID" value="NZ_FUKQ01000025.1"/>
</dbReference>
<evidence type="ECO:0000313" key="3">
    <source>
        <dbReference type="Proteomes" id="UP000188342"/>
    </source>
</evidence>
<evidence type="ECO:0000256" key="1">
    <source>
        <dbReference type="SAM" id="SignalP"/>
    </source>
</evidence>
<dbReference type="Proteomes" id="UP000188342">
    <property type="component" value="Unassembled WGS sequence"/>
</dbReference>
<sequence>MRIRRIAAATLALLVIVMGGAMRPAQAAPGDRITRLSVTYEAVLEQAPKLQQPA</sequence>
<feature type="chain" id="PRO_5012842567" evidence="1">
    <location>
        <begin position="28"/>
        <end position="54"/>
    </location>
</feature>
<evidence type="ECO:0000313" key="2">
    <source>
        <dbReference type="EMBL" id="SJN29146.1"/>
    </source>
</evidence>
<proteinExistence type="predicted"/>
<accession>A0A1R4JAT7</accession>
<dbReference type="EMBL" id="FUKQ01000025">
    <property type="protein sequence ID" value="SJN29146.1"/>
    <property type="molecule type" value="Genomic_DNA"/>
</dbReference>